<dbReference type="InParanoid" id="A0A7M7N7Q8"/>
<dbReference type="Proteomes" id="UP000007110">
    <property type="component" value="Unassembled WGS sequence"/>
</dbReference>
<feature type="compositionally biased region" description="Low complexity" evidence="1">
    <location>
        <begin position="71"/>
        <end position="80"/>
    </location>
</feature>
<keyword evidence="4" id="KW-1185">Reference proteome</keyword>
<feature type="compositionally biased region" description="Basic and acidic residues" evidence="1">
    <location>
        <begin position="40"/>
        <end position="57"/>
    </location>
</feature>
<keyword evidence="2" id="KW-0812">Transmembrane</keyword>
<dbReference type="AlphaFoldDB" id="A0A7M7N7Q8"/>
<evidence type="ECO:0000256" key="2">
    <source>
        <dbReference type="SAM" id="Phobius"/>
    </source>
</evidence>
<dbReference type="OMA" id="HYPVNES"/>
<evidence type="ECO:0000313" key="3">
    <source>
        <dbReference type="EnsemblMetazoa" id="XP_030832260"/>
    </source>
</evidence>
<feature type="compositionally biased region" description="Basic and acidic residues" evidence="1">
    <location>
        <begin position="106"/>
        <end position="117"/>
    </location>
</feature>
<evidence type="ECO:0000313" key="4">
    <source>
        <dbReference type="Proteomes" id="UP000007110"/>
    </source>
</evidence>
<name>A0A7M7N7Q8_STRPU</name>
<feature type="region of interest" description="Disordered" evidence="1">
    <location>
        <begin position="101"/>
        <end position="140"/>
    </location>
</feature>
<evidence type="ECO:0000256" key="1">
    <source>
        <dbReference type="SAM" id="MobiDB-lite"/>
    </source>
</evidence>
<reference evidence="4" key="1">
    <citation type="submission" date="2015-02" db="EMBL/GenBank/DDBJ databases">
        <title>Genome sequencing for Strongylocentrotus purpuratus.</title>
        <authorList>
            <person name="Murali S."/>
            <person name="Liu Y."/>
            <person name="Vee V."/>
            <person name="English A."/>
            <person name="Wang M."/>
            <person name="Skinner E."/>
            <person name="Han Y."/>
            <person name="Muzny D.M."/>
            <person name="Worley K.C."/>
            <person name="Gibbs R.A."/>
        </authorList>
    </citation>
    <scope>NUCLEOTIDE SEQUENCE</scope>
</reference>
<dbReference type="KEGG" id="spu:115920529"/>
<reference evidence="3" key="2">
    <citation type="submission" date="2021-01" db="UniProtKB">
        <authorList>
            <consortium name="EnsemblMetazoa"/>
        </authorList>
    </citation>
    <scope>IDENTIFICATION</scope>
</reference>
<feature type="transmembrane region" description="Helical" evidence="2">
    <location>
        <begin position="12"/>
        <end position="37"/>
    </location>
</feature>
<proteinExistence type="predicted"/>
<feature type="region of interest" description="Disordered" evidence="1">
    <location>
        <begin position="40"/>
        <end position="89"/>
    </location>
</feature>
<organism evidence="3 4">
    <name type="scientific">Strongylocentrotus purpuratus</name>
    <name type="common">Purple sea urchin</name>
    <dbReference type="NCBI Taxonomy" id="7668"/>
    <lineage>
        <taxon>Eukaryota</taxon>
        <taxon>Metazoa</taxon>
        <taxon>Echinodermata</taxon>
        <taxon>Eleutherozoa</taxon>
        <taxon>Echinozoa</taxon>
        <taxon>Echinoidea</taxon>
        <taxon>Euechinoidea</taxon>
        <taxon>Echinacea</taxon>
        <taxon>Camarodonta</taxon>
        <taxon>Echinidea</taxon>
        <taxon>Strongylocentrotidae</taxon>
        <taxon>Strongylocentrotus</taxon>
    </lineage>
</organism>
<accession>A0A7M7N7Q8</accession>
<keyword evidence="2" id="KW-1133">Transmembrane helix</keyword>
<sequence>MDILEENTSSLIWKYGGMTSAAIGAITTLTLVVLNALSDGDSRRRYERPHDDEDSKNHHGAVGNDYRRSSHTSNHSSDSNVKNGDVGGDFGGDIVDYEAVDDVDGDLEKDMKEHHYPVNESPVASSNRLNRRSSKKYYSK</sequence>
<dbReference type="EnsemblMetazoa" id="XM_030976400">
    <property type="protein sequence ID" value="XP_030832260"/>
    <property type="gene ID" value="LOC115920529"/>
</dbReference>
<feature type="compositionally biased region" description="Basic residues" evidence="1">
    <location>
        <begin position="129"/>
        <end position="140"/>
    </location>
</feature>
<protein>
    <submittedName>
        <fullName evidence="3">Uncharacterized protein</fullName>
    </submittedName>
</protein>
<dbReference type="OrthoDB" id="10446297at2759"/>
<keyword evidence="2" id="KW-0472">Membrane</keyword>
<dbReference type="GeneID" id="115920529"/>
<dbReference type="RefSeq" id="XP_030832260.1">
    <property type="nucleotide sequence ID" value="XM_030976400.1"/>
</dbReference>